<dbReference type="Proteomes" id="UP000601597">
    <property type="component" value="Unassembled WGS sequence"/>
</dbReference>
<dbReference type="SUPFAM" id="SSF52980">
    <property type="entry name" value="Restriction endonuclease-like"/>
    <property type="match status" value="1"/>
</dbReference>
<evidence type="ECO:0000313" key="4">
    <source>
        <dbReference type="EMBL" id="GGY68107.1"/>
    </source>
</evidence>
<gene>
    <name evidence="4" type="ORF">GCM10007071_13590</name>
</gene>
<dbReference type="RefSeq" id="WP_189574799.1">
    <property type="nucleotide sequence ID" value="NZ_BMXV01000003.1"/>
</dbReference>
<sequence length="133" mass="15070">MTAREGNEHRPPATTTRKQQGDHAEGVAARYLASRGVTIIDRNVFSRGGEIDLIGRDGQTLVFFEVRYRKQGGLTDGAGSIGWRKQQRVLRAASWYLHRHGLWNHDCRIDVIAIAPGDTHKYKIHWIRNAIQA</sequence>
<dbReference type="PANTHER" id="PTHR34039">
    <property type="entry name" value="UPF0102 PROTEIN YRAN"/>
    <property type="match status" value="1"/>
</dbReference>
<accession>A0ABQ3AX70</accession>
<evidence type="ECO:0000256" key="3">
    <source>
        <dbReference type="SAM" id="MobiDB-lite"/>
    </source>
</evidence>
<name>A0ABQ3AX70_9GAMM</name>
<dbReference type="PANTHER" id="PTHR34039:SF1">
    <property type="entry name" value="UPF0102 PROTEIN YRAN"/>
    <property type="match status" value="1"/>
</dbReference>
<feature type="compositionally biased region" description="Basic and acidic residues" evidence="3">
    <location>
        <begin position="1"/>
        <end position="11"/>
    </location>
</feature>
<dbReference type="Gene3D" id="3.40.1350.10">
    <property type="match status" value="1"/>
</dbReference>
<organism evidence="4 5">
    <name type="scientific">Marinobacter zhanjiangensis</name>
    <dbReference type="NCBI Taxonomy" id="578215"/>
    <lineage>
        <taxon>Bacteria</taxon>
        <taxon>Pseudomonadati</taxon>
        <taxon>Pseudomonadota</taxon>
        <taxon>Gammaproteobacteria</taxon>
        <taxon>Pseudomonadales</taxon>
        <taxon>Marinobacteraceae</taxon>
        <taxon>Marinobacter</taxon>
    </lineage>
</organism>
<dbReference type="NCBIfam" id="TIGR00252">
    <property type="entry name" value="YraN family protein"/>
    <property type="match status" value="1"/>
</dbReference>
<feature type="region of interest" description="Disordered" evidence="3">
    <location>
        <begin position="1"/>
        <end position="24"/>
    </location>
</feature>
<dbReference type="CDD" id="cd20736">
    <property type="entry name" value="PoNe_Nuclease"/>
    <property type="match status" value="1"/>
</dbReference>
<reference evidence="5" key="1">
    <citation type="journal article" date="2019" name="Int. J. Syst. Evol. Microbiol.">
        <title>The Global Catalogue of Microorganisms (GCM) 10K type strain sequencing project: providing services to taxonomists for standard genome sequencing and annotation.</title>
        <authorList>
            <consortium name="The Broad Institute Genomics Platform"/>
            <consortium name="The Broad Institute Genome Sequencing Center for Infectious Disease"/>
            <person name="Wu L."/>
            <person name="Ma J."/>
        </authorList>
    </citation>
    <scope>NUCLEOTIDE SEQUENCE [LARGE SCALE GENOMIC DNA]</scope>
    <source>
        <strain evidence="5">KCTC 22280</strain>
    </source>
</reference>
<keyword evidence="5" id="KW-1185">Reference proteome</keyword>
<dbReference type="InterPro" id="IPR011856">
    <property type="entry name" value="tRNA_endonuc-like_dom_sf"/>
</dbReference>
<dbReference type="InterPro" id="IPR011335">
    <property type="entry name" value="Restrct_endonuc-II-like"/>
</dbReference>
<proteinExistence type="inferred from homology"/>
<dbReference type="InterPro" id="IPR003509">
    <property type="entry name" value="UPF0102_YraN-like"/>
</dbReference>
<comment type="caution">
    <text evidence="4">The sequence shown here is derived from an EMBL/GenBank/DDBJ whole genome shotgun (WGS) entry which is preliminary data.</text>
</comment>
<dbReference type="EMBL" id="BMXV01000003">
    <property type="protein sequence ID" value="GGY68107.1"/>
    <property type="molecule type" value="Genomic_DNA"/>
</dbReference>
<dbReference type="HAMAP" id="MF_00048">
    <property type="entry name" value="UPF0102"/>
    <property type="match status" value="1"/>
</dbReference>
<evidence type="ECO:0000256" key="2">
    <source>
        <dbReference type="HAMAP-Rule" id="MF_00048"/>
    </source>
</evidence>
<comment type="similarity">
    <text evidence="1 2">Belongs to the UPF0102 family.</text>
</comment>
<evidence type="ECO:0000313" key="5">
    <source>
        <dbReference type="Proteomes" id="UP000601597"/>
    </source>
</evidence>
<evidence type="ECO:0000256" key="1">
    <source>
        <dbReference type="ARBA" id="ARBA00006738"/>
    </source>
</evidence>
<dbReference type="NCBIfam" id="NF009150">
    <property type="entry name" value="PRK12497.1-3"/>
    <property type="match status" value="1"/>
</dbReference>
<protein>
    <recommendedName>
        <fullName evidence="2">UPF0102 protein GCM10007071_13590</fullName>
    </recommendedName>
</protein>
<dbReference type="Pfam" id="PF02021">
    <property type="entry name" value="UPF0102"/>
    <property type="match status" value="1"/>
</dbReference>